<comment type="caution">
    <text evidence="7">The sequence shown here is derived from an EMBL/GenBank/DDBJ whole genome shotgun (WGS) entry which is preliminary data.</text>
</comment>
<dbReference type="EMBL" id="QTJU01000001">
    <property type="protein sequence ID" value="RFM30374.1"/>
    <property type="molecule type" value="Genomic_DNA"/>
</dbReference>
<evidence type="ECO:0000256" key="2">
    <source>
        <dbReference type="ARBA" id="ARBA00022723"/>
    </source>
</evidence>
<accession>A0A3E1NRD0</accession>
<keyword evidence="1 4" id="KW-0349">Heme</keyword>
<dbReference type="GO" id="GO:0009055">
    <property type="term" value="F:electron transfer activity"/>
    <property type="evidence" value="ECO:0007669"/>
    <property type="project" value="InterPro"/>
</dbReference>
<evidence type="ECO:0000313" key="8">
    <source>
        <dbReference type="Proteomes" id="UP000261284"/>
    </source>
</evidence>
<name>A0A3E1NRD0_9BACT</name>
<dbReference type="RefSeq" id="WP_116846129.1">
    <property type="nucleotide sequence ID" value="NZ_QTJU01000001.1"/>
</dbReference>
<feature type="region of interest" description="Disordered" evidence="5">
    <location>
        <begin position="192"/>
        <end position="215"/>
    </location>
</feature>
<evidence type="ECO:0000256" key="1">
    <source>
        <dbReference type="ARBA" id="ARBA00022617"/>
    </source>
</evidence>
<keyword evidence="3 4" id="KW-0408">Iron</keyword>
<dbReference type="PROSITE" id="PS51257">
    <property type="entry name" value="PROKAR_LIPOPROTEIN"/>
    <property type="match status" value="1"/>
</dbReference>
<dbReference type="GO" id="GO:0046872">
    <property type="term" value="F:metal ion binding"/>
    <property type="evidence" value="ECO:0007669"/>
    <property type="project" value="UniProtKB-KW"/>
</dbReference>
<feature type="domain" description="Cytochrome c" evidence="6">
    <location>
        <begin position="104"/>
        <end position="194"/>
    </location>
</feature>
<organism evidence="7 8">
    <name type="scientific">Deminuibacter soli</name>
    <dbReference type="NCBI Taxonomy" id="2291815"/>
    <lineage>
        <taxon>Bacteria</taxon>
        <taxon>Pseudomonadati</taxon>
        <taxon>Bacteroidota</taxon>
        <taxon>Chitinophagia</taxon>
        <taxon>Chitinophagales</taxon>
        <taxon>Chitinophagaceae</taxon>
        <taxon>Deminuibacter</taxon>
    </lineage>
</organism>
<dbReference type="InterPro" id="IPR036909">
    <property type="entry name" value="Cyt_c-like_dom_sf"/>
</dbReference>
<dbReference type="AlphaFoldDB" id="A0A3E1NRD0"/>
<evidence type="ECO:0000256" key="5">
    <source>
        <dbReference type="SAM" id="MobiDB-lite"/>
    </source>
</evidence>
<dbReference type="SUPFAM" id="SSF46626">
    <property type="entry name" value="Cytochrome c"/>
    <property type="match status" value="1"/>
</dbReference>
<dbReference type="InterPro" id="IPR009056">
    <property type="entry name" value="Cyt_c-like_dom"/>
</dbReference>
<gene>
    <name evidence="7" type="ORF">DXN05_05295</name>
</gene>
<sequence>MKKISIIIAVFAAGIALVSCGDGLKRKPGTVYMPDMGDSRAYETYADHSILEKKGIFYNNKPVAGTIARGEEMPFLLTKDLPGDTANYVASKQVANPVTSLNAKETAEAERLYLVNCGICHGAKLDGNGPLYKDGKGPFPAKPATLVGDAKYEAMPDGQMFYSVTYGKNLMGSYASQLSRKQRWAVIHYIKSKQSAGKAPSAPAAAADSSATAKK</sequence>
<evidence type="ECO:0000259" key="6">
    <source>
        <dbReference type="PROSITE" id="PS51007"/>
    </source>
</evidence>
<dbReference type="PROSITE" id="PS51007">
    <property type="entry name" value="CYTC"/>
    <property type="match status" value="1"/>
</dbReference>
<evidence type="ECO:0000256" key="4">
    <source>
        <dbReference type="PROSITE-ProRule" id="PRU00433"/>
    </source>
</evidence>
<dbReference type="PANTHER" id="PTHR40394:SF2">
    <property type="entry name" value="QUINOL:CYTOCHROME C OXIDOREDUCTASE MEMBRANE PROTEIN"/>
    <property type="match status" value="1"/>
</dbReference>
<proteinExistence type="predicted"/>
<reference evidence="7 8" key="1">
    <citation type="submission" date="2018-08" db="EMBL/GenBank/DDBJ databases">
        <title>Chitinophagaceae sp. K23C18032701, a novel bacterium isolated from forest soil.</title>
        <authorList>
            <person name="Wang C."/>
        </authorList>
    </citation>
    <scope>NUCLEOTIDE SEQUENCE [LARGE SCALE GENOMIC DNA]</scope>
    <source>
        <strain evidence="7 8">K23C18032701</strain>
    </source>
</reference>
<keyword evidence="8" id="KW-1185">Reference proteome</keyword>
<dbReference type="GO" id="GO:0020037">
    <property type="term" value="F:heme binding"/>
    <property type="evidence" value="ECO:0007669"/>
    <property type="project" value="InterPro"/>
</dbReference>
<dbReference type="Gene3D" id="1.10.760.10">
    <property type="entry name" value="Cytochrome c-like domain"/>
    <property type="match status" value="1"/>
</dbReference>
<dbReference type="Pfam" id="PF13442">
    <property type="entry name" value="Cytochrome_CBB3"/>
    <property type="match status" value="1"/>
</dbReference>
<protein>
    <submittedName>
        <fullName evidence="7">Cytochrome c</fullName>
    </submittedName>
</protein>
<evidence type="ECO:0000313" key="7">
    <source>
        <dbReference type="EMBL" id="RFM30374.1"/>
    </source>
</evidence>
<dbReference type="OrthoDB" id="9796771at2"/>
<evidence type="ECO:0000256" key="3">
    <source>
        <dbReference type="ARBA" id="ARBA00023004"/>
    </source>
</evidence>
<dbReference type="Proteomes" id="UP000261284">
    <property type="component" value="Unassembled WGS sequence"/>
</dbReference>
<dbReference type="PANTHER" id="PTHR40394">
    <property type="entry name" value="LIPOPROTEIN-RELATED"/>
    <property type="match status" value="1"/>
</dbReference>
<keyword evidence="2 4" id="KW-0479">Metal-binding</keyword>